<dbReference type="HAMAP" id="MF_00168">
    <property type="entry name" value="Q_tRNA_Tgt"/>
    <property type="match status" value="1"/>
</dbReference>
<comment type="catalytic activity">
    <reaction evidence="6 7">
        <text>7-aminomethyl-7-carbaguanine + guanosine(34) in tRNA = 7-aminomethyl-7-carbaguanosine(34) in tRNA + guanine</text>
        <dbReference type="Rhea" id="RHEA:24104"/>
        <dbReference type="Rhea" id="RHEA-COMP:10341"/>
        <dbReference type="Rhea" id="RHEA-COMP:10342"/>
        <dbReference type="ChEBI" id="CHEBI:16235"/>
        <dbReference type="ChEBI" id="CHEBI:58703"/>
        <dbReference type="ChEBI" id="CHEBI:74269"/>
        <dbReference type="ChEBI" id="CHEBI:82833"/>
        <dbReference type="EC" id="2.4.2.29"/>
    </reaction>
</comment>
<feature type="binding site" evidence="7">
    <location>
        <position position="143"/>
    </location>
    <ligand>
        <name>substrate</name>
    </ligand>
</feature>
<keyword evidence="3 7" id="KW-0819">tRNA processing</keyword>
<feature type="binding site" evidence="7">
    <location>
        <begin position="89"/>
        <end position="93"/>
    </location>
    <ligand>
        <name>substrate</name>
    </ligand>
</feature>
<dbReference type="InterPro" id="IPR004803">
    <property type="entry name" value="TGT"/>
</dbReference>
<keyword evidence="2 7" id="KW-0808">Transferase</keyword>
<feature type="region of interest" description="RNA binding; important for wobble base 34 recognition" evidence="7">
    <location>
        <begin position="276"/>
        <end position="280"/>
    </location>
</feature>
<comment type="cofactor">
    <cofactor evidence="7">
        <name>Zn(2+)</name>
        <dbReference type="ChEBI" id="CHEBI:29105"/>
    </cofactor>
    <text evidence="7">Binds 1 zinc ion per subunit.</text>
</comment>
<feature type="binding site" evidence="7">
    <location>
        <position position="311"/>
    </location>
    <ligand>
        <name>Zn(2+)</name>
        <dbReference type="ChEBI" id="CHEBI:29105"/>
    </ligand>
</feature>
<feature type="binding site" evidence="7">
    <location>
        <position position="194"/>
    </location>
    <ligand>
        <name>substrate</name>
    </ligand>
</feature>
<comment type="function">
    <text evidence="7">Catalyzes the base-exchange of a guanine (G) residue with the queuine precursor 7-aminomethyl-7-deazaguanine (PreQ1) at position 34 (anticodon wobble position) in tRNAs with GU(N) anticodons (tRNA-Asp, -Asn, -His and -Tyr). Catalysis occurs through a double-displacement mechanism. The nucleophile active site attacks the C1' of nucleotide 34 to detach the guanine base from the RNA, forming a covalent enzyme-RNA intermediate. The proton acceptor active site deprotonates the incoming PreQ1, allowing a nucleophilic attack on the C1' of the ribose to form the product. After dissociation, two additional enzymatic reactions on the tRNA convert PreQ1 to queuine (Q), resulting in the hypermodified nucleoside queuosine (7-(((4,5-cis-dihydroxy-2-cyclopenten-1-yl)amino)methyl)-7-deazaguanosine).</text>
</comment>
<dbReference type="PANTHER" id="PTHR46499:SF1">
    <property type="entry name" value="QUEUINE TRNA-RIBOSYLTRANSFERASE"/>
    <property type="match status" value="1"/>
</dbReference>
<dbReference type="InterPro" id="IPR002616">
    <property type="entry name" value="tRNA_ribo_trans-like"/>
</dbReference>
<sequence length="386" mass="44039">MYTLLKRENKARRGRFVTPHGTIETPVFMNVGTLAVIKGAVSSMDLKEIGCQVELSNTYHLHLRPGDKLVAKMGGLHKFMNWDRPILTDSGGFQVFSLAKIRKIKEEGVYFNSHIDGSSIFMGPEESMRIQSHLASTIAMAFDECIELPAERKYVEKSVERTTRWLVRCKHELDRLNAKETTINKKQMLFGINQGGTYEDIRIAHAEEISKMDLDGYAIGGLAVGESHEEMYRILDVVVPHLPQDKPIYLMGVGTPENILEAVERGVDFFDCVLPARNGRHGHVFTERGKINMNNKRFEFDEKPLDEGCTCPACRSYTRSYIRHLFKAKEMLAMRLCVLHNLHFYNKLMADIRLAIDEDRFAEFKAQKLKDWARGQEEVPAGALLE</sequence>
<accession>A0A941HPU2</accession>
<organism evidence="9 10">
    <name type="scientific">Proteiniclasticum sediminis</name>
    <dbReference type="NCBI Taxonomy" id="2804028"/>
    <lineage>
        <taxon>Bacteria</taxon>
        <taxon>Bacillati</taxon>
        <taxon>Bacillota</taxon>
        <taxon>Clostridia</taxon>
        <taxon>Eubacteriales</taxon>
        <taxon>Clostridiaceae</taxon>
        <taxon>Proteiniclasticum</taxon>
    </lineage>
</organism>
<evidence type="ECO:0000256" key="2">
    <source>
        <dbReference type="ARBA" id="ARBA00022679"/>
    </source>
</evidence>
<feature type="binding site" evidence="7">
    <location>
        <position position="309"/>
    </location>
    <ligand>
        <name>Zn(2+)</name>
        <dbReference type="ChEBI" id="CHEBI:29105"/>
    </ligand>
</feature>
<comment type="subunit">
    <text evidence="7">Homodimer. Within each dimer, one monomer is responsible for RNA recognition and catalysis, while the other monomer binds to the replacement base PreQ1.</text>
</comment>
<dbReference type="FunFam" id="3.20.20.105:FF:000001">
    <property type="entry name" value="Queuine tRNA-ribosyltransferase"/>
    <property type="match status" value="1"/>
</dbReference>
<proteinExistence type="inferred from homology"/>
<dbReference type="PANTHER" id="PTHR46499">
    <property type="entry name" value="QUEUINE TRNA-RIBOSYLTRANSFERASE"/>
    <property type="match status" value="1"/>
</dbReference>
<dbReference type="Gene3D" id="3.20.20.105">
    <property type="entry name" value="Queuine tRNA-ribosyltransferase-like"/>
    <property type="match status" value="1"/>
</dbReference>
<dbReference type="Proteomes" id="UP000675379">
    <property type="component" value="Unassembled WGS sequence"/>
</dbReference>
<comment type="caution">
    <text evidence="9">The sequence shown here is derived from an EMBL/GenBank/DDBJ whole genome shotgun (WGS) entry which is preliminary data.</text>
</comment>
<dbReference type="EC" id="2.4.2.29" evidence="7"/>
<evidence type="ECO:0000259" key="8">
    <source>
        <dbReference type="Pfam" id="PF01702"/>
    </source>
</evidence>
<dbReference type="EMBL" id="JAGSCS010000003">
    <property type="protein sequence ID" value="MBR0575380.1"/>
    <property type="molecule type" value="Genomic_DNA"/>
</dbReference>
<dbReference type="GO" id="GO:0046872">
    <property type="term" value="F:metal ion binding"/>
    <property type="evidence" value="ECO:0007669"/>
    <property type="project" value="UniProtKB-KW"/>
</dbReference>
<evidence type="ECO:0000313" key="9">
    <source>
        <dbReference type="EMBL" id="MBR0575380.1"/>
    </source>
</evidence>
<dbReference type="Pfam" id="PF01702">
    <property type="entry name" value="TGT"/>
    <property type="match status" value="1"/>
</dbReference>
<feature type="region of interest" description="RNA binding" evidence="7">
    <location>
        <begin position="252"/>
        <end position="258"/>
    </location>
</feature>
<keyword evidence="4 7" id="KW-0671">Queuosine biosynthesis</keyword>
<dbReference type="InterPro" id="IPR036511">
    <property type="entry name" value="TGT-like_sf"/>
</dbReference>
<feature type="active site" description="Proton acceptor" evidence="7">
    <location>
        <position position="89"/>
    </location>
</feature>
<keyword evidence="7" id="KW-0479">Metal-binding</keyword>
<keyword evidence="1 7" id="KW-0328">Glycosyltransferase</keyword>
<keyword evidence="5 7" id="KW-0862">Zinc</keyword>
<dbReference type="GO" id="GO:0005829">
    <property type="term" value="C:cytosol"/>
    <property type="evidence" value="ECO:0007669"/>
    <property type="project" value="TreeGrafter"/>
</dbReference>
<dbReference type="NCBIfam" id="TIGR00430">
    <property type="entry name" value="Q_tRNA_tgt"/>
    <property type="match status" value="1"/>
</dbReference>
<evidence type="ECO:0000313" key="10">
    <source>
        <dbReference type="Proteomes" id="UP000675379"/>
    </source>
</evidence>
<dbReference type="SUPFAM" id="SSF51713">
    <property type="entry name" value="tRNA-guanine transglycosylase"/>
    <property type="match status" value="1"/>
</dbReference>
<name>A0A941HPU2_9CLOT</name>
<evidence type="ECO:0000256" key="4">
    <source>
        <dbReference type="ARBA" id="ARBA00022785"/>
    </source>
</evidence>
<dbReference type="InterPro" id="IPR050076">
    <property type="entry name" value="ArchSynthase1/Queuine_TRR"/>
</dbReference>
<feature type="active site" description="Nucleophile" evidence="7">
    <location>
        <position position="271"/>
    </location>
</feature>
<evidence type="ECO:0000256" key="7">
    <source>
        <dbReference type="HAMAP-Rule" id="MF_00168"/>
    </source>
</evidence>
<feature type="binding site" evidence="7">
    <location>
        <position position="314"/>
    </location>
    <ligand>
        <name>Zn(2+)</name>
        <dbReference type="ChEBI" id="CHEBI:29105"/>
    </ligand>
</feature>
<feature type="binding site" evidence="7">
    <location>
        <position position="221"/>
    </location>
    <ligand>
        <name>substrate</name>
    </ligand>
</feature>
<evidence type="ECO:0000256" key="3">
    <source>
        <dbReference type="ARBA" id="ARBA00022694"/>
    </source>
</evidence>
<dbReference type="GO" id="GO:0008616">
    <property type="term" value="P:tRNA queuosine(34) biosynthetic process"/>
    <property type="evidence" value="ECO:0007669"/>
    <property type="project" value="UniProtKB-UniRule"/>
</dbReference>
<comment type="pathway">
    <text evidence="7">tRNA modification; tRNA-queuosine biosynthesis.</text>
</comment>
<feature type="binding site" evidence="7">
    <location>
        <position position="340"/>
    </location>
    <ligand>
        <name>Zn(2+)</name>
        <dbReference type="ChEBI" id="CHEBI:29105"/>
    </ligand>
</feature>
<keyword evidence="10" id="KW-1185">Reference proteome</keyword>
<comment type="similarity">
    <text evidence="7">Belongs to the queuine tRNA-ribosyltransferase family.</text>
</comment>
<evidence type="ECO:0000256" key="1">
    <source>
        <dbReference type="ARBA" id="ARBA00022676"/>
    </source>
</evidence>
<dbReference type="NCBIfam" id="TIGR00449">
    <property type="entry name" value="tgt_general"/>
    <property type="match status" value="1"/>
</dbReference>
<evidence type="ECO:0000256" key="6">
    <source>
        <dbReference type="ARBA" id="ARBA00050112"/>
    </source>
</evidence>
<feature type="domain" description="tRNA-guanine(15) transglycosylase-like" evidence="8">
    <location>
        <begin position="10"/>
        <end position="372"/>
    </location>
</feature>
<dbReference type="GO" id="GO:0008479">
    <property type="term" value="F:tRNA-guanosine(34) queuine transglycosylase activity"/>
    <property type="evidence" value="ECO:0007669"/>
    <property type="project" value="UniProtKB-UniRule"/>
</dbReference>
<evidence type="ECO:0000256" key="5">
    <source>
        <dbReference type="ARBA" id="ARBA00022833"/>
    </source>
</evidence>
<dbReference type="RefSeq" id="WP_211799903.1">
    <property type="nucleotide sequence ID" value="NZ_JAGSCS010000003.1"/>
</dbReference>
<dbReference type="AlphaFoldDB" id="A0A941HPU2"/>
<gene>
    <name evidence="7 9" type="primary">tgt</name>
    <name evidence="9" type="ORF">KCG48_03400</name>
</gene>
<protein>
    <recommendedName>
        <fullName evidence="7">Queuine tRNA-ribosyltransferase</fullName>
        <ecNumber evidence="7">2.4.2.29</ecNumber>
    </recommendedName>
    <alternativeName>
        <fullName evidence="7">Guanine insertion enzyme</fullName>
    </alternativeName>
    <alternativeName>
        <fullName evidence="7">tRNA-guanine transglycosylase</fullName>
    </alternativeName>
</protein>
<reference evidence="9" key="1">
    <citation type="submission" date="2021-04" db="EMBL/GenBank/DDBJ databases">
        <title>Proteiniclasticum sedimins sp. nov., an obligate anaerobic bacterium isolated from anaerobic sludge.</title>
        <authorList>
            <person name="Liu J."/>
        </authorList>
    </citation>
    <scope>NUCLEOTIDE SEQUENCE</scope>
    <source>
        <strain evidence="9">BAD-10</strain>
    </source>
</reference>